<dbReference type="EMBL" id="BIFR01000001">
    <property type="protein sequence ID" value="GCE10432.1"/>
    <property type="molecule type" value="Genomic_DNA"/>
</dbReference>
<dbReference type="Gene3D" id="1.10.1660.10">
    <property type="match status" value="1"/>
</dbReference>
<dbReference type="OrthoDB" id="166697at2"/>
<organism evidence="2 3">
    <name type="scientific">Tengunoibacter tsumagoiensis</name>
    <dbReference type="NCBI Taxonomy" id="2014871"/>
    <lineage>
        <taxon>Bacteria</taxon>
        <taxon>Bacillati</taxon>
        <taxon>Chloroflexota</taxon>
        <taxon>Ktedonobacteria</taxon>
        <taxon>Ktedonobacterales</taxon>
        <taxon>Dictyobacteraceae</taxon>
        <taxon>Tengunoibacter</taxon>
    </lineage>
</organism>
<protein>
    <submittedName>
        <fullName evidence="2">DNA-binding protein</fullName>
    </submittedName>
</protein>
<dbReference type="SUPFAM" id="SSF46955">
    <property type="entry name" value="Putative DNA-binding domain"/>
    <property type="match status" value="1"/>
</dbReference>
<dbReference type="Pfam" id="PF12728">
    <property type="entry name" value="HTH_17"/>
    <property type="match status" value="1"/>
</dbReference>
<comment type="caution">
    <text evidence="2">The sequence shown here is derived from an EMBL/GenBank/DDBJ whole genome shotgun (WGS) entry which is preliminary data.</text>
</comment>
<evidence type="ECO:0000259" key="1">
    <source>
        <dbReference type="Pfam" id="PF12728"/>
    </source>
</evidence>
<gene>
    <name evidence="2" type="ORF">KTT_02910</name>
</gene>
<evidence type="ECO:0000313" key="3">
    <source>
        <dbReference type="Proteomes" id="UP000287352"/>
    </source>
</evidence>
<reference evidence="3" key="1">
    <citation type="submission" date="2018-12" db="EMBL/GenBank/DDBJ databases">
        <title>Tengunoibacter tsumagoiensis gen. nov., sp. nov., Dictyobacter kobayashii sp. nov., D. alpinus sp. nov., and D. joshuensis sp. nov. and description of Dictyobacteraceae fam. nov. within the order Ktedonobacterales isolated from Tengu-no-mugimeshi.</title>
        <authorList>
            <person name="Wang C.M."/>
            <person name="Zheng Y."/>
            <person name="Sakai Y."/>
            <person name="Toyoda A."/>
            <person name="Minakuchi Y."/>
            <person name="Abe K."/>
            <person name="Yokota A."/>
            <person name="Yabe S."/>
        </authorList>
    </citation>
    <scope>NUCLEOTIDE SEQUENCE [LARGE SCALE GENOMIC DNA]</scope>
    <source>
        <strain evidence="3">Uno3</strain>
    </source>
</reference>
<sequence length="217" mass="24392">MSSQTGEEWLSLREAAEILGMHPATVRLWADRNELPSRRTSGGHRRFRKADIEARLRQESEPKADPAAQLLIQSVLGRVRFAFTDGTLNTLPWYQHFNDAARDAYRQLGRRLLDLLLRALTDGTQAALLRTEAIELGYAYGSITYTSHVPLADTVRAFLYFRTLIDEGVLQVAEIRGARDHDLLWLEGLHQIQAITNEILPALIEGAQGEGDSSTRN</sequence>
<dbReference type="RefSeq" id="WP_126578035.1">
    <property type="nucleotide sequence ID" value="NZ_BIFR01000001.1"/>
</dbReference>
<dbReference type="Proteomes" id="UP000287352">
    <property type="component" value="Unassembled WGS sequence"/>
</dbReference>
<dbReference type="InterPro" id="IPR010093">
    <property type="entry name" value="SinI_DNA-bd"/>
</dbReference>
<proteinExistence type="predicted"/>
<dbReference type="GO" id="GO:0003677">
    <property type="term" value="F:DNA binding"/>
    <property type="evidence" value="ECO:0007669"/>
    <property type="project" value="UniProtKB-KW"/>
</dbReference>
<evidence type="ECO:0000313" key="2">
    <source>
        <dbReference type="EMBL" id="GCE10432.1"/>
    </source>
</evidence>
<dbReference type="InterPro" id="IPR041657">
    <property type="entry name" value="HTH_17"/>
</dbReference>
<feature type="domain" description="Helix-turn-helix" evidence="1">
    <location>
        <begin position="9"/>
        <end position="59"/>
    </location>
</feature>
<keyword evidence="2" id="KW-0238">DNA-binding</keyword>
<dbReference type="NCBIfam" id="TIGR01764">
    <property type="entry name" value="excise"/>
    <property type="match status" value="1"/>
</dbReference>
<dbReference type="CDD" id="cd04762">
    <property type="entry name" value="HTH_MerR-trunc"/>
    <property type="match status" value="1"/>
</dbReference>
<accession>A0A401ZUG3</accession>
<keyword evidence="3" id="KW-1185">Reference proteome</keyword>
<dbReference type="InterPro" id="IPR009061">
    <property type="entry name" value="DNA-bd_dom_put_sf"/>
</dbReference>
<name>A0A401ZUG3_9CHLR</name>
<dbReference type="AlphaFoldDB" id="A0A401ZUG3"/>